<proteinExistence type="predicted"/>
<gene>
    <name evidence="1" type="ORF">NEZAVI_LOCUS2534</name>
</gene>
<reference evidence="1" key="1">
    <citation type="submission" date="2022-01" db="EMBL/GenBank/DDBJ databases">
        <authorList>
            <person name="King R."/>
        </authorList>
    </citation>
    <scope>NUCLEOTIDE SEQUENCE</scope>
</reference>
<sequence>MFTILLLYSLNILMYIYKSSKVNISPLFYY</sequence>
<evidence type="ECO:0000313" key="2">
    <source>
        <dbReference type="Proteomes" id="UP001152798"/>
    </source>
</evidence>
<name>A0A9P0EAF6_NEZVI</name>
<dbReference type="Proteomes" id="UP001152798">
    <property type="component" value="Chromosome 1"/>
</dbReference>
<dbReference type="EMBL" id="OV725077">
    <property type="protein sequence ID" value="CAH1391527.1"/>
    <property type="molecule type" value="Genomic_DNA"/>
</dbReference>
<accession>A0A9P0EAF6</accession>
<keyword evidence="2" id="KW-1185">Reference proteome</keyword>
<protein>
    <submittedName>
        <fullName evidence="1">Uncharacterized protein</fullName>
    </submittedName>
</protein>
<dbReference type="AlphaFoldDB" id="A0A9P0EAF6"/>
<organism evidence="1 2">
    <name type="scientific">Nezara viridula</name>
    <name type="common">Southern green stink bug</name>
    <name type="synonym">Cimex viridulus</name>
    <dbReference type="NCBI Taxonomy" id="85310"/>
    <lineage>
        <taxon>Eukaryota</taxon>
        <taxon>Metazoa</taxon>
        <taxon>Ecdysozoa</taxon>
        <taxon>Arthropoda</taxon>
        <taxon>Hexapoda</taxon>
        <taxon>Insecta</taxon>
        <taxon>Pterygota</taxon>
        <taxon>Neoptera</taxon>
        <taxon>Paraneoptera</taxon>
        <taxon>Hemiptera</taxon>
        <taxon>Heteroptera</taxon>
        <taxon>Panheteroptera</taxon>
        <taxon>Pentatomomorpha</taxon>
        <taxon>Pentatomoidea</taxon>
        <taxon>Pentatomidae</taxon>
        <taxon>Pentatominae</taxon>
        <taxon>Nezara</taxon>
    </lineage>
</organism>
<evidence type="ECO:0000313" key="1">
    <source>
        <dbReference type="EMBL" id="CAH1391527.1"/>
    </source>
</evidence>